<accession>A0A5B9DFK1</accession>
<dbReference type="EMBL" id="CP042905">
    <property type="protein sequence ID" value="QEE17487.1"/>
    <property type="molecule type" value="Genomic_DNA"/>
</dbReference>
<protein>
    <submittedName>
        <fullName evidence="4">Flavin oxidoreductase/NADH oxidase</fullName>
    </submittedName>
</protein>
<dbReference type="InterPro" id="IPR013785">
    <property type="entry name" value="Aldolase_TIM"/>
</dbReference>
<evidence type="ECO:0000259" key="3">
    <source>
        <dbReference type="Pfam" id="PF00724"/>
    </source>
</evidence>
<dbReference type="SUPFAM" id="SSF51395">
    <property type="entry name" value="FMN-linked oxidoreductases"/>
    <property type="match status" value="1"/>
</dbReference>
<keyword evidence="1" id="KW-0285">Flavoprotein</keyword>
<evidence type="ECO:0000256" key="1">
    <source>
        <dbReference type="ARBA" id="ARBA00022630"/>
    </source>
</evidence>
<dbReference type="Gene3D" id="3.20.20.70">
    <property type="entry name" value="Aldolase class I"/>
    <property type="match status" value="1"/>
</dbReference>
<evidence type="ECO:0000313" key="5">
    <source>
        <dbReference type="Proteomes" id="UP000321408"/>
    </source>
</evidence>
<sequence>MNQKHEIFKFKSKDQLKKKIEELKLDINLSTNLESLKAPLKIRDLNISNRLCIHPMEGCDAKTNGSPSRLTKRRYQRFGLSGVGIIWYESTAITPQGRSNPNQLMLNEENKNAFQTIIHEAEKSEEELSRKNEIFKKSIKILQLNHSGRYSRPGIKFPQRMYSYEPLDNAYHQTLSDGKILSDSELEEIKSQFIETTKLAKEIGFDGVDIKICHRYLLNESLSAFTRVNSKYGGDSYTTRTKWLISIIKEIVSQFSSEKFLICSRMNIYDGIPYPYGWGVEKQISDRYPPVPNLEEPIKLIKDLHEIGMDLFNLTLGNPYFDSSISRPFDQPVQGANLPNEHPLQGVYRFINLTRKIKSSVPSEIKIIGTGYSWLREYSPHIAAYEVSQGNVDIIGYGRMAFANPEFGQQILLKNALNPNKGCITCSKCTELMRKSSVTGCVIRDSETYLPYFKGKKRENN</sequence>
<name>A0A5B9DFK1_9ARCH</name>
<dbReference type="AlphaFoldDB" id="A0A5B9DFK1"/>
<dbReference type="Proteomes" id="UP000321408">
    <property type="component" value="Chromosome"/>
</dbReference>
<evidence type="ECO:0000256" key="2">
    <source>
        <dbReference type="ARBA" id="ARBA00023002"/>
    </source>
</evidence>
<dbReference type="Pfam" id="PF00724">
    <property type="entry name" value="Oxidored_FMN"/>
    <property type="match status" value="1"/>
</dbReference>
<dbReference type="GO" id="GO:0010181">
    <property type="term" value="F:FMN binding"/>
    <property type="evidence" value="ECO:0007669"/>
    <property type="project" value="InterPro"/>
</dbReference>
<dbReference type="KEGG" id="psyt:DSAG12_03324"/>
<keyword evidence="2" id="KW-0560">Oxidoreductase</keyword>
<gene>
    <name evidence="4" type="ORF">DSAG12_03324</name>
</gene>
<dbReference type="PANTHER" id="PTHR43656">
    <property type="entry name" value="BINDING OXIDOREDUCTASE, PUTATIVE (AFU_ORTHOLOGUE AFUA_2G08260)-RELATED"/>
    <property type="match status" value="1"/>
</dbReference>
<reference evidence="4 5" key="1">
    <citation type="journal article" date="2020" name="Nature">
        <title>Isolation of an archaeon at the prokaryote-eukaryote interface.</title>
        <authorList>
            <person name="Imachi H."/>
            <person name="Nobu M.K."/>
            <person name="Nakahara N."/>
            <person name="Morono Y."/>
            <person name="Ogawara M."/>
            <person name="Takaki Y."/>
            <person name="Takano Y."/>
            <person name="Uematsu K."/>
            <person name="Ikuta T."/>
            <person name="Ito M."/>
            <person name="Matsui Y."/>
            <person name="Miyazaki M."/>
            <person name="Murata K."/>
            <person name="Saito Y."/>
            <person name="Sakai S."/>
            <person name="Song C."/>
            <person name="Tasumi E."/>
            <person name="Yamanaka Y."/>
            <person name="Yamaguchi T."/>
            <person name="Kamagata Y."/>
            <person name="Tamaki H."/>
            <person name="Takai K."/>
        </authorList>
    </citation>
    <scope>NUCLEOTIDE SEQUENCE [LARGE SCALE GENOMIC DNA]</scope>
    <source>
        <strain evidence="4 5">MK-D1</strain>
    </source>
</reference>
<dbReference type="InterPro" id="IPR051799">
    <property type="entry name" value="NADH_flavin_oxidoreductase"/>
</dbReference>
<dbReference type="GeneID" id="41331291"/>
<proteinExistence type="predicted"/>
<organism evidence="4 5">
    <name type="scientific">Promethearchaeum syntrophicum</name>
    <dbReference type="NCBI Taxonomy" id="2594042"/>
    <lineage>
        <taxon>Archaea</taxon>
        <taxon>Promethearchaeati</taxon>
        <taxon>Promethearchaeota</taxon>
        <taxon>Promethearchaeia</taxon>
        <taxon>Promethearchaeales</taxon>
        <taxon>Promethearchaeaceae</taxon>
        <taxon>Promethearchaeum</taxon>
    </lineage>
</organism>
<dbReference type="GO" id="GO:0016491">
    <property type="term" value="F:oxidoreductase activity"/>
    <property type="evidence" value="ECO:0007669"/>
    <property type="project" value="UniProtKB-KW"/>
</dbReference>
<keyword evidence="5" id="KW-1185">Reference proteome</keyword>
<dbReference type="PANTHER" id="PTHR43656:SF2">
    <property type="entry name" value="BINDING OXIDOREDUCTASE, PUTATIVE (AFU_ORTHOLOGUE AFUA_2G08260)-RELATED"/>
    <property type="match status" value="1"/>
</dbReference>
<dbReference type="RefSeq" id="WP_162306794.1">
    <property type="nucleotide sequence ID" value="NZ_CP042905.2"/>
</dbReference>
<reference evidence="4 5" key="2">
    <citation type="journal article" date="2024" name="Int. J. Syst. Evol. Microbiol.">
        <title>Promethearchaeum syntrophicum gen. nov., sp. nov., an anaerobic, obligately syntrophic archaeon, the first isolate of the lineage 'Asgard' archaea, and proposal of the new archaeal phylum Promethearchaeota phyl. nov. and kingdom Promethearchaeati regn. nov.</title>
        <authorList>
            <person name="Imachi H."/>
            <person name="Nobu M.K."/>
            <person name="Kato S."/>
            <person name="Takaki Y."/>
            <person name="Miyazaki M."/>
            <person name="Miyata M."/>
            <person name="Ogawara M."/>
            <person name="Saito Y."/>
            <person name="Sakai S."/>
            <person name="Tahara Y.O."/>
            <person name="Takano Y."/>
            <person name="Tasumi E."/>
            <person name="Uematsu K."/>
            <person name="Yoshimura T."/>
            <person name="Itoh T."/>
            <person name="Ohkuma M."/>
            <person name="Takai K."/>
        </authorList>
    </citation>
    <scope>NUCLEOTIDE SEQUENCE [LARGE SCALE GENOMIC DNA]</scope>
    <source>
        <strain evidence="4 5">MK-D1</strain>
    </source>
</reference>
<dbReference type="InterPro" id="IPR001155">
    <property type="entry name" value="OxRdtase_FMN_N"/>
</dbReference>
<evidence type="ECO:0000313" key="4">
    <source>
        <dbReference type="EMBL" id="QEE17487.1"/>
    </source>
</evidence>
<feature type="domain" description="NADH:flavin oxidoreductase/NADH oxidase N-terminal" evidence="3">
    <location>
        <begin position="38"/>
        <end position="271"/>
    </location>
</feature>